<dbReference type="GO" id="GO:0004557">
    <property type="term" value="F:alpha-galactosidase activity"/>
    <property type="evidence" value="ECO:0007669"/>
    <property type="project" value="UniProtKB-EC"/>
</dbReference>
<dbReference type="InterPro" id="IPR004352">
    <property type="entry name" value="GH114_TIM-barrel"/>
</dbReference>
<accession>A0A2S4L4W6</accession>
<keyword evidence="4" id="KW-0812">Transmembrane</keyword>
<evidence type="ECO:0000256" key="2">
    <source>
        <dbReference type="ARBA" id="ARBA00012755"/>
    </source>
</evidence>
<protein>
    <recommendedName>
        <fullName evidence="2">alpha-galactosidase</fullName>
        <ecNumber evidence="2">3.2.1.22</ecNumber>
    </recommendedName>
</protein>
<feature type="transmembrane region" description="Helical" evidence="4">
    <location>
        <begin position="29"/>
        <end position="50"/>
    </location>
</feature>
<organism evidence="6 7">
    <name type="scientific">Tolypocladium paradoxum</name>
    <dbReference type="NCBI Taxonomy" id="94208"/>
    <lineage>
        <taxon>Eukaryota</taxon>
        <taxon>Fungi</taxon>
        <taxon>Dikarya</taxon>
        <taxon>Ascomycota</taxon>
        <taxon>Pezizomycotina</taxon>
        <taxon>Sordariomycetes</taxon>
        <taxon>Hypocreomycetidae</taxon>
        <taxon>Hypocreales</taxon>
        <taxon>Ophiocordycipitaceae</taxon>
        <taxon>Tolypocladium</taxon>
    </lineage>
</organism>
<sequence length="337" mass="36653">MADAERAAPAAEKRNEDAKRQPWPLWKKLAVAAAVLIVVVGLAVGLGVGLTRHRGDNTDDNNNDGPGSDSPAGRNATWRPKAGASWQIVLRNPVDLSAALSPDVDVYDLDVYENPAATIAALRNRGKRVVCYFSAGSYEDWRADKGEFKDGDLGKQLRGWRGERWLRLSSENVRRIMRQRVKYAAGKGCDAIDPDNVDGYQNDNGLGLTADDSISFMAFLHGEASKYNMSLGLKNAGDIIPSVLNLTDFHVNEQCVEHAECATFAAYISAGKPVFHIEYPDSKPSIAADKREAICARTGASRGAGGFSTVMKRMELDGWVEYCDGSVFDTKIRPKGG</sequence>
<dbReference type="PANTHER" id="PTHR35273">
    <property type="entry name" value="ALPHA-1,4 POLYGALACTOSAMINIDASE, PUTATIVE (AFU_ORTHOLOGUE AFUA_3G07890)-RELATED"/>
    <property type="match status" value="1"/>
</dbReference>
<dbReference type="AlphaFoldDB" id="A0A2S4L4W6"/>
<keyword evidence="4" id="KW-1133">Transmembrane helix</keyword>
<comment type="caution">
    <text evidence="6">The sequence shown here is derived from an EMBL/GenBank/DDBJ whole genome shotgun (WGS) entry which is preliminary data.</text>
</comment>
<evidence type="ECO:0000256" key="1">
    <source>
        <dbReference type="ARBA" id="ARBA00001255"/>
    </source>
</evidence>
<dbReference type="Gene3D" id="3.20.20.70">
    <property type="entry name" value="Aldolase class I"/>
    <property type="match status" value="1"/>
</dbReference>
<dbReference type="PANTHER" id="PTHR35273:SF2">
    <property type="entry name" value="ALPHA-GALACTOSIDASE"/>
    <property type="match status" value="1"/>
</dbReference>
<dbReference type="EC" id="3.2.1.22" evidence="2"/>
<keyword evidence="7" id="KW-1185">Reference proteome</keyword>
<dbReference type="SUPFAM" id="SSF51445">
    <property type="entry name" value="(Trans)glycosidases"/>
    <property type="match status" value="1"/>
</dbReference>
<feature type="domain" description="Glycoside-hydrolase family GH114 TIM-barrel" evidence="5">
    <location>
        <begin position="85"/>
        <end position="319"/>
    </location>
</feature>
<reference evidence="6 7" key="1">
    <citation type="submission" date="2018-01" db="EMBL/GenBank/DDBJ databases">
        <title>Harnessing the power of phylogenomics to disentangle the directionality and signatures of interkingdom host jumping in the parasitic fungal genus Tolypocladium.</title>
        <authorList>
            <person name="Quandt C.A."/>
            <person name="Patterson W."/>
            <person name="Spatafora J.W."/>
        </authorList>
    </citation>
    <scope>NUCLEOTIDE SEQUENCE [LARGE SCALE GENOMIC DNA]</scope>
    <source>
        <strain evidence="6 7">NRBC 100945</strain>
    </source>
</reference>
<keyword evidence="4" id="KW-0472">Membrane</keyword>
<evidence type="ECO:0000256" key="4">
    <source>
        <dbReference type="SAM" id="Phobius"/>
    </source>
</evidence>
<dbReference type="InterPro" id="IPR013785">
    <property type="entry name" value="Aldolase_TIM"/>
</dbReference>
<dbReference type="Proteomes" id="UP000237481">
    <property type="component" value="Unassembled WGS sequence"/>
</dbReference>
<evidence type="ECO:0000259" key="5">
    <source>
        <dbReference type="Pfam" id="PF03537"/>
    </source>
</evidence>
<name>A0A2S4L4W6_9HYPO</name>
<proteinExistence type="predicted"/>
<gene>
    <name evidence="6" type="ORF">TPAR_02341</name>
</gene>
<dbReference type="OrthoDB" id="2108802at2759"/>
<evidence type="ECO:0000313" key="7">
    <source>
        <dbReference type="Proteomes" id="UP000237481"/>
    </source>
</evidence>
<evidence type="ECO:0000256" key="3">
    <source>
        <dbReference type="SAM" id="MobiDB-lite"/>
    </source>
</evidence>
<dbReference type="EMBL" id="PKSG01000246">
    <property type="protein sequence ID" value="POR37457.1"/>
    <property type="molecule type" value="Genomic_DNA"/>
</dbReference>
<dbReference type="STRING" id="94208.A0A2S4L4W6"/>
<comment type="catalytic activity">
    <reaction evidence="1">
        <text>Hydrolysis of terminal, non-reducing alpha-D-galactose residues in alpha-D-galactosides, including galactose oligosaccharides, galactomannans and galactolipids.</text>
        <dbReference type="EC" id="3.2.1.22"/>
    </reaction>
</comment>
<dbReference type="InterPro" id="IPR017853">
    <property type="entry name" value="GH"/>
</dbReference>
<feature type="region of interest" description="Disordered" evidence="3">
    <location>
        <begin position="51"/>
        <end position="78"/>
    </location>
</feature>
<dbReference type="Pfam" id="PF03537">
    <property type="entry name" value="Glyco_hydro_114"/>
    <property type="match status" value="1"/>
</dbReference>
<evidence type="ECO:0000313" key="6">
    <source>
        <dbReference type="EMBL" id="POR37457.1"/>
    </source>
</evidence>